<keyword evidence="3" id="KW-0812">Transmembrane</keyword>
<evidence type="ECO:0000256" key="3">
    <source>
        <dbReference type="SAM" id="Phobius"/>
    </source>
</evidence>
<dbReference type="AlphaFoldDB" id="A0A401W8S0"/>
<evidence type="ECO:0000313" key="4">
    <source>
        <dbReference type="EMBL" id="GCD45717.1"/>
    </source>
</evidence>
<feature type="compositionally biased region" description="Basic and acidic residues" evidence="2">
    <location>
        <begin position="566"/>
        <end position="581"/>
    </location>
</feature>
<feature type="transmembrane region" description="Helical" evidence="3">
    <location>
        <begin position="119"/>
        <end position="139"/>
    </location>
</feature>
<dbReference type="Proteomes" id="UP000286746">
    <property type="component" value="Unassembled WGS sequence"/>
</dbReference>
<gene>
    <name evidence="4" type="primary">smc_5</name>
    <name evidence="4" type="ORF">GKJPGBOP_05455</name>
</gene>
<protein>
    <submittedName>
        <fullName evidence="4">Chromosome partition protein Smc</fullName>
    </submittedName>
</protein>
<dbReference type="EMBL" id="BHZD01000001">
    <property type="protein sequence ID" value="GCD45717.1"/>
    <property type="molecule type" value="Genomic_DNA"/>
</dbReference>
<organism evidence="4 5">
    <name type="scientific">Streptomyces paromomycinus</name>
    <name type="common">Streptomyces rimosus subsp. paromomycinus</name>
    <dbReference type="NCBI Taxonomy" id="92743"/>
    <lineage>
        <taxon>Bacteria</taxon>
        <taxon>Bacillati</taxon>
        <taxon>Actinomycetota</taxon>
        <taxon>Actinomycetes</taxon>
        <taxon>Kitasatosporales</taxon>
        <taxon>Streptomycetaceae</taxon>
        <taxon>Streptomyces</taxon>
    </lineage>
</organism>
<feature type="compositionally biased region" description="Low complexity" evidence="2">
    <location>
        <begin position="556"/>
        <end position="565"/>
    </location>
</feature>
<evidence type="ECO:0000256" key="2">
    <source>
        <dbReference type="SAM" id="MobiDB-lite"/>
    </source>
</evidence>
<sequence length="581" mass="63374">MIPDVFASWPGMTGGSPWLLLPLAVAALAAVALVAWRLHRSVWLAGIGPQAVVALGGVAVSVYGLWGFAIETVHLPELLAAAFICVFDAAEMVLLVMLYRAADPEVGWTRELRLMHRTAWTLVGFSGAMNAVHAASWWAKPVLAAVPALAAWLIELQLRSKLHAVHADEDDDARPGPARLLALLWQHAWAAVFALLGLDARSSSSAITRAAQAQRAAQRVYRLRLALENPAPAVTSSPRALRRSGRRTERLRRRAQTALDRADVGTDTRQSLALAQRMTTLTRAAEVALLDYTDTPKVVATFEGLAVTPAADRITASAAAREAEDARQRADAARVRAESERQEADAARQRAEEELSAARQELARVEDARRKLLKEQEDISEQTEDARQRAADARQDIDAARQRAAALVDAARTEADRTRRDADQALAEVRAAAGEQQRALDELTGRTDKERGRLQQYEGALQQLKAQVQEATLVRDRLRGDLAALDPQAPDAALTGEGPAYRSEAKEAGWRYYLHTLEVSQGQQEPAAGELAERFGVDVGNARNWLRDFRAARAAQLAARPPRAAAHTDHQRPEGTRRAAA</sequence>
<keyword evidence="1" id="KW-0175">Coiled coil</keyword>
<feature type="transmembrane region" description="Helical" evidence="3">
    <location>
        <begin position="18"/>
        <end position="36"/>
    </location>
</feature>
<name>A0A401W8S0_STREY</name>
<feature type="region of interest" description="Disordered" evidence="2">
    <location>
        <begin position="556"/>
        <end position="581"/>
    </location>
</feature>
<proteinExistence type="predicted"/>
<dbReference type="CDD" id="cd06503">
    <property type="entry name" value="ATP-synt_Fo_b"/>
    <property type="match status" value="1"/>
</dbReference>
<comment type="caution">
    <text evidence="4">The sequence shown here is derived from an EMBL/GenBank/DDBJ whole genome shotgun (WGS) entry which is preliminary data.</text>
</comment>
<keyword evidence="5" id="KW-1185">Reference proteome</keyword>
<accession>A0A401W8S0</accession>
<evidence type="ECO:0000313" key="5">
    <source>
        <dbReference type="Proteomes" id="UP000286746"/>
    </source>
</evidence>
<keyword evidence="3" id="KW-1133">Transmembrane helix</keyword>
<keyword evidence="3" id="KW-0472">Membrane</keyword>
<feature type="region of interest" description="Disordered" evidence="2">
    <location>
        <begin position="234"/>
        <end position="263"/>
    </location>
</feature>
<feature type="transmembrane region" description="Helical" evidence="3">
    <location>
        <begin position="43"/>
        <end position="66"/>
    </location>
</feature>
<feature type="coiled-coil region" evidence="1">
    <location>
        <begin position="316"/>
        <end position="481"/>
    </location>
</feature>
<reference evidence="4 5" key="1">
    <citation type="submission" date="2018-11" db="EMBL/GenBank/DDBJ databases">
        <title>Whole genome sequence of Streptomyces paromomycinus NBRC 15454(T).</title>
        <authorList>
            <person name="Komaki H."/>
            <person name="Tamura T."/>
        </authorList>
    </citation>
    <scope>NUCLEOTIDE SEQUENCE [LARGE SCALE GENOMIC DNA]</scope>
    <source>
        <strain evidence="4 5">NBRC 15454</strain>
    </source>
</reference>
<feature type="compositionally biased region" description="Basic residues" evidence="2">
    <location>
        <begin position="240"/>
        <end position="255"/>
    </location>
</feature>
<evidence type="ECO:0000256" key="1">
    <source>
        <dbReference type="SAM" id="Coils"/>
    </source>
</evidence>
<feature type="transmembrane region" description="Helical" evidence="3">
    <location>
        <begin position="78"/>
        <end position="99"/>
    </location>
</feature>